<dbReference type="InterPro" id="IPR005467">
    <property type="entry name" value="His_kinase_dom"/>
</dbReference>
<dbReference type="EC" id="2.7.13.3" evidence="2"/>
<sequence length="405" mass="43081">MDIERFRGLITIQQAISDARGDLSTVMQAIVNERSVMPQSNGIVVELRDGDQLTYAAASGTSASQLGLRLPLNASLSGLSILTGEPQHCLDSHQDGRVNRAACDRVGLRSMIVVPIPHNGQTVGVLKYHASEPHAYDEEDMLIAHLLVGPIAVGFSSIAEADAIRAKVDLQTVIRLKAELVSNISHELRTPVTAIAGSLALLKGGTAGELPKPAVPLVDIAARNAERLTSLVNDLLDMDRIEQGRLSINLAPVDLSVLLRTVIEENAPFAARTAVALVLDVPPRPVSVETDPMRLAQAVTNLLSNAAKFSPAGSDVQVSLTIDGRRALIRVSDSGPGIPKDFRSRLFDRFSQATRPRDDVQVAGTGLGLAITKGIVEQLGGSIRLDESVTQGATFEIALPLPARN</sequence>
<organism evidence="8 9">
    <name type="scientific">Novosphingobium anseongense</name>
    <dbReference type="NCBI Taxonomy" id="3133436"/>
    <lineage>
        <taxon>Bacteria</taxon>
        <taxon>Pseudomonadati</taxon>
        <taxon>Pseudomonadota</taxon>
        <taxon>Alphaproteobacteria</taxon>
        <taxon>Sphingomonadales</taxon>
        <taxon>Sphingomonadaceae</taxon>
        <taxon>Novosphingobium</taxon>
    </lineage>
</organism>
<dbReference type="SUPFAM" id="SSF55781">
    <property type="entry name" value="GAF domain-like"/>
    <property type="match status" value="1"/>
</dbReference>
<dbReference type="PRINTS" id="PR00344">
    <property type="entry name" value="BCTRLSENSOR"/>
</dbReference>
<evidence type="ECO:0000259" key="7">
    <source>
        <dbReference type="PROSITE" id="PS50109"/>
    </source>
</evidence>
<evidence type="ECO:0000256" key="5">
    <source>
        <dbReference type="ARBA" id="ARBA00022777"/>
    </source>
</evidence>
<keyword evidence="4" id="KW-0808">Transferase</keyword>
<dbReference type="Pfam" id="PF00512">
    <property type="entry name" value="HisKA"/>
    <property type="match status" value="1"/>
</dbReference>
<evidence type="ECO:0000256" key="1">
    <source>
        <dbReference type="ARBA" id="ARBA00000085"/>
    </source>
</evidence>
<name>A0ABU8RZA5_9SPHN</name>
<dbReference type="PANTHER" id="PTHR43711">
    <property type="entry name" value="TWO-COMPONENT HISTIDINE KINASE"/>
    <property type="match status" value="1"/>
</dbReference>
<keyword evidence="5 8" id="KW-0418">Kinase</keyword>
<evidence type="ECO:0000256" key="2">
    <source>
        <dbReference type="ARBA" id="ARBA00012438"/>
    </source>
</evidence>
<evidence type="ECO:0000256" key="6">
    <source>
        <dbReference type="ARBA" id="ARBA00023012"/>
    </source>
</evidence>
<dbReference type="InterPro" id="IPR004358">
    <property type="entry name" value="Sig_transdc_His_kin-like_C"/>
</dbReference>
<dbReference type="SMART" id="SM00387">
    <property type="entry name" value="HATPase_c"/>
    <property type="match status" value="1"/>
</dbReference>
<evidence type="ECO:0000256" key="3">
    <source>
        <dbReference type="ARBA" id="ARBA00022553"/>
    </source>
</evidence>
<gene>
    <name evidence="8" type="ORF">WG901_17310</name>
</gene>
<dbReference type="Gene3D" id="1.10.287.130">
    <property type="match status" value="1"/>
</dbReference>
<dbReference type="Proteomes" id="UP001361239">
    <property type="component" value="Unassembled WGS sequence"/>
</dbReference>
<dbReference type="InterPro" id="IPR036890">
    <property type="entry name" value="HATPase_C_sf"/>
</dbReference>
<keyword evidence="9" id="KW-1185">Reference proteome</keyword>
<keyword evidence="6" id="KW-0902">Two-component regulatory system</keyword>
<dbReference type="Gene3D" id="3.30.450.40">
    <property type="match status" value="1"/>
</dbReference>
<dbReference type="GO" id="GO:0016301">
    <property type="term" value="F:kinase activity"/>
    <property type="evidence" value="ECO:0007669"/>
    <property type="project" value="UniProtKB-KW"/>
</dbReference>
<dbReference type="SUPFAM" id="SSF55874">
    <property type="entry name" value="ATPase domain of HSP90 chaperone/DNA topoisomerase II/histidine kinase"/>
    <property type="match status" value="1"/>
</dbReference>
<dbReference type="Gene3D" id="3.30.565.10">
    <property type="entry name" value="Histidine kinase-like ATPase, C-terminal domain"/>
    <property type="match status" value="1"/>
</dbReference>
<dbReference type="PANTHER" id="PTHR43711:SF1">
    <property type="entry name" value="HISTIDINE KINASE 1"/>
    <property type="match status" value="1"/>
</dbReference>
<evidence type="ECO:0000313" key="9">
    <source>
        <dbReference type="Proteomes" id="UP001361239"/>
    </source>
</evidence>
<dbReference type="SMART" id="SM00388">
    <property type="entry name" value="HisKA"/>
    <property type="match status" value="1"/>
</dbReference>
<dbReference type="CDD" id="cd00082">
    <property type="entry name" value="HisKA"/>
    <property type="match status" value="1"/>
</dbReference>
<dbReference type="InterPro" id="IPR050736">
    <property type="entry name" value="Sensor_HK_Regulatory"/>
</dbReference>
<dbReference type="InterPro" id="IPR029016">
    <property type="entry name" value="GAF-like_dom_sf"/>
</dbReference>
<dbReference type="EMBL" id="JBBHJZ010000003">
    <property type="protein sequence ID" value="MEJ5978415.1"/>
    <property type="molecule type" value="Genomic_DNA"/>
</dbReference>
<dbReference type="Pfam" id="PF13185">
    <property type="entry name" value="GAF_2"/>
    <property type="match status" value="1"/>
</dbReference>
<dbReference type="Pfam" id="PF02518">
    <property type="entry name" value="HATPase_c"/>
    <property type="match status" value="1"/>
</dbReference>
<reference evidence="8 9" key="1">
    <citation type="submission" date="2024-03" db="EMBL/GenBank/DDBJ databases">
        <authorList>
            <person name="Jo J.-H."/>
        </authorList>
    </citation>
    <scope>NUCLEOTIDE SEQUENCE [LARGE SCALE GENOMIC DNA]</scope>
    <source>
        <strain evidence="8 9">PS1R-30</strain>
    </source>
</reference>
<accession>A0ABU8RZA5</accession>
<protein>
    <recommendedName>
        <fullName evidence="2">histidine kinase</fullName>
        <ecNumber evidence="2">2.7.13.3</ecNumber>
    </recommendedName>
</protein>
<comment type="catalytic activity">
    <reaction evidence="1">
        <text>ATP + protein L-histidine = ADP + protein N-phospho-L-histidine.</text>
        <dbReference type="EC" id="2.7.13.3"/>
    </reaction>
</comment>
<dbReference type="InterPro" id="IPR003661">
    <property type="entry name" value="HisK_dim/P_dom"/>
</dbReference>
<dbReference type="SUPFAM" id="SSF47384">
    <property type="entry name" value="Homodimeric domain of signal transducing histidine kinase"/>
    <property type="match status" value="1"/>
</dbReference>
<evidence type="ECO:0000313" key="8">
    <source>
        <dbReference type="EMBL" id="MEJ5978415.1"/>
    </source>
</evidence>
<comment type="caution">
    <text evidence="8">The sequence shown here is derived from an EMBL/GenBank/DDBJ whole genome shotgun (WGS) entry which is preliminary data.</text>
</comment>
<dbReference type="InterPro" id="IPR036097">
    <property type="entry name" value="HisK_dim/P_sf"/>
</dbReference>
<dbReference type="RefSeq" id="WP_339588336.1">
    <property type="nucleotide sequence ID" value="NZ_JBBHJZ010000003.1"/>
</dbReference>
<dbReference type="InterPro" id="IPR003594">
    <property type="entry name" value="HATPase_dom"/>
</dbReference>
<evidence type="ECO:0000256" key="4">
    <source>
        <dbReference type="ARBA" id="ARBA00022679"/>
    </source>
</evidence>
<proteinExistence type="predicted"/>
<feature type="domain" description="Histidine kinase" evidence="7">
    <location>
        <begin position="183"/>
        <end position="403"/>
    </location>
</feature>
<keyword evidence="3" id="KW-0597">Phosphoprotein</keyword>
<dbReference type="PROSITE" id="PS50109">
    <property type="entry name" value="HIS_KIN"/>
    <property type="match status" value="1"/>
</dbReference>
<dbReference type="InterPro" id="IPR003018">
    <property type="entry name" value="GAF"/>
</dbReference>